<dbReference type="Gene3D" id="3.30.479.30">
    <property type="entry name" value="Band 7 domain"/>
    <property type="match status" value="1"/>
</dbReference>
<dbReference type="InterPro" id="IPR036013">
    <property type="entry name" value="Band_7/SPFH_dom_sf"/>
</dbReference>
<dbReference type="SUPFAM" id="SSF117892">
    <property type="entry name" value="Band 7/SPFH domain"/>
    <property type="match status" value="1"/>
</dbReference>
<dbReference type="NCBIfam" id="TIGR01933">
    <property type="entry name" value="hflK"/>
    <property type="match status" value="1"/>
</dbReference>
<dbReference type="PANTHER" id="PTHR43327:SF2">
    <property type="entry name" value="MODULATOR OF FTSH PROTEASE HFLK"/>
    <property type="match status" value="1"/>
</dbReference>
<dbReference type="AlphaFoldDB" id="X1AJ20"/>
<dbReference type="InterPro" id="IPR050710">
    <property type="entry name" value="Band7/mec-2_domain"/>
</dbReference>
<comment type="similarity">
    <text evidence="2">Belongs to the band 7/mec-2 family. HflK subfamily.</text>
</comment>
<accession>X1AJ20</accession>
<keyword evidence="3 7" id="KW-0812">Transmembrane</keyword>
<feature type="domain" description="Band 7" evidence="8">
    <location>
        <begin position="43"/>
        <end position="225"/>
    </location>
</feature>
<protein>
    <recommendedName>
        <fullName evidence="8">Band 7 domain-containing protein</fullName>
    </recommendedName>
</protein>
<gene>
    <name evidence="9" type="ORF">S01H4_02183</name>
</gene>
<evidence type="ECO:0000313" key="9">
    <source>
        <dbReference type="EMBL" id="GAG72603.1"/>
    </source>
</evidence>
<evidence type="ECO:0000256" key="2">
    <source>
        <dbReference type="ARBA" id="ARBA00006971"/>
    </source>
</evidence>
<organism evidence="9">
    <name type="scientific">marine sediment metagenome</name>
    <dbReference type="NCBI Taxonomy" id="412755"/>
    <lineage>
        <taxon>unclassified sequences</taxon>
        <taxon>metagenomes</taxon>
        <taxon>ecological metagenomes</taxon>
    </lineage>
</organism>
<dbReference type="CDD" id="cd03404">
    <property type="entry name" value="SPFH_HflK"/>
    <property type="match status" value="1"/>
</dbReference>
<dbReference type="InterPro" id="IPR010201">
    <property type="entry name" value="HflK"/>
</dbReference>
<keyword evidence="4 7" id="KW-1133">Transmembrane helix</keyword>
<evidence type="ECO:0000256" key="3">
    <source>
        <dbReference type="ARBA" id="ARBA00022692"/>
    </source>
</evidence>
<evidence type="ECO:0000256" key="4">
    <source>
        <dbReference type="ARBA" id="ARBA00022989"/>
    </source>
</evidence>
<dbReference type="InterPro" id="IPR001107">
    <property type="entry name" value="Band_7"/>
</dbReference>
<keyword evidence="6" id="KW-0175">Coiled coil</keyword>
<name>X1AJ20_9ZZZZ</name>
<dbReference type="Pfam" id="PF01145">
    <property type="entry name" value="Band_7"/>
    <property type="match status" value="1"/>
</dbReference>
<proteinExistence type="inferred from homology"/>
<dbReference type="GO" id="GO:0016020">
    <property type="term" value="C:membrane"/>
    <property type="evidence" value="ECO:0007669"/>
    <property type="project" value="UniProtKB-SubCell"/>
</dbReference>
<evidence type="ECO:0000256" key="6">
    <source>
        <dbReference type="SAM" id="Coils"/>
    </source>
</evidence>
<evidence type="ECO:0000256" key="7">
    <source>
        <dbReference type="SAM" id="Phobius"/>
    </source>
</evidence>
<evidence type="ECO:0000259" key="8">
    <source>
        <dbReference type="SMART" id="SM00244"/>
    </source>
</evidence>
<comment type="subcellular location">
    <subcellularLocation>
        <location evidence="1">Membrane</location>
    </subcellularLocation>
</comment>
<comment type="caution">
    <text evidence="9">The sequence shown here is derived from an EMBL/GenBank/DDBJ whole genome shotgun (WGS) entry which is preliminary data.</text>
</comment>
<feature type="transmembrane region" description="Helical" evidence="7">
    <location>
        <begin position="28"/>
        <end position="49"/>
    </location>
</feature>
<feature type="coiled-coil region" evidence="6">
    <location>
        <begin position="224"/>
        <end position="266"/>
    </location>
</feature>
<dbReference type="SMART" id="SM00244">
    <property type="entry name" value="PHB"/>
    <property type="match status" value="1"/>
</dbReference>
<sequence length="342" mass="39084">MPEYYDEGKEKIINLAEKIPQLKFSKGLFGIILVLVIVLYLASGIYTVAPDEQGVVRRFGKAVRITEPGINYHFPVPIETVNKPKVKQVKRLELGFITIYPGPPARYRFIPEESLMLTGDEQIVDCQIIVQYQIKDAKNFLFNVRDLETPRGALKDATEVALRRVVGQRPIDDVLIEEKLQVEIDVREVLQRIMDSYSSGLRIIEVKLQTVRPPEEVAAAFNDVVSAKEDKERYIKEADGYREDIIPKARGKAERIIREAEAYKEERIKYAQGDANKFLAILEEYQKAQEVTRKRLYLEAMEEVLPRVKKFIIDADVGSGVLQLLPLEKFTDLMEEGGQGVE</sequence>
<dbReference type="EMBL" id="BART01000458">
    <property type="protein sequence ID" value="GAG72603.1"/>
    <property type="molecule type" value="Genomic_DNA"/>
</dbReference>
<keyword evidence="5 7" id="KW-0472">Membrane</keyword>
<evidence type="ECO:0000256" key="5">
    <source>
        <dbReference type="ARBA" id="ARBA00023136"/>
    </source>
</evidence>
<evidence type="ECO:0000256" key="1">
    <source>
        <dbReference type="ARBA" id="ARBA00004370"/>
    </source>
</evidence>
<dbReference type="PANTHER" id="PTHR43327">
    <property type="entry name" value="STOMATIN-LIKE PROTEIN 2, MITOCHONDRIAL"/>
    <property type="match status" value="1"/>
</dbReference>
<reference evidence="9" key="1">
    <citation type="journal article" date="2014" name="Front. Microbiol.">
        <title>High frequency of phylogenetically diverse reductive dehalogenase-homologous genes in deep subseafloor sedimentary metagenomes.</title>
        <authorList>
            <person name="Kawai M."/>
            <person name="Futagami T."/>
            <person name="Toyoda A."/>
            <person name="Takaki Y."/>
            <person name="Nishi S."/>
            <person name="Hori S."/>
            <person name="Arai W."/>
            <person name="Tsubouchi T."/>
            <person name="Morono Y."/>
            <person name="Uchiyama I."/>
            <person name="Ito T."/>
            <person name="Fujiyama A."/>
            <person name="Inagaki F."/>
            <person name="Takami H."/>
        </authorList>
    </citation>
    <scope>NUCLEOTIDE SEQUENCE</scope>
    <source>
        <strain evidence="9">Expedition CK06-06</strain>
    </source>
</reference>